<sequence>SENMGVANGHTVLRHFRDPSLKGTRQHRYMWEKKKIKPEVGWSQLRRRFAPGFEDILDVGVNMGWYDPKALLEACVNQLFGLKFRWVFIQWLQSELDSY</sequence>
<feature type="non-terminal residue" evidence="1">
    <location>
        <position position="1"/>
    </location>
</feature>
<dbReference type="AlphaFoldDB" id="A0AAD7BS99"/>
<organism evidence="1 2">
    <name type="scientific">Roridomyces roridus</name>
    <dbReference type="NCBI Taxonomy" id="1738132"/>
    <lineage>
        <taxon>Eukaryota</taxon>
        <taxon>Fungi</taxon>
        <taxon>Dikarya</taxon>
        <taxon>Basidiomycota</taxon>
        <taxon>Agaricomycotina</taxon>
        <taxon>Agaricomycetes</taxon>
        <taxon>Agaricomycetidae</taxon>
        <taxon>Agaricales</taxon>
        <taxon>Marasmiineae</taxon>
        <taxon>Mycenaceae</taxon>
        <taxon>Roridomyces</taxon>
    </lineage>
</organism>
<keyword evidence="2" id="KW-1185">Reference proteome</keyword>
<dbReference type="EMBL" id="JARKIF010000010">
    <property type="protein sequence ID" value="KAJ7629084.1"/>
    <property type="molecule type" value="Genomic_DNA"/>
</dbReference>
<accession>A0AAD7BS99</accession>
<dbReference type="Proteomes" id="UP001221142">
    <property type="component" value="Unassembled WGS sequence"/>
</dbReference>
<name>A0AAD7BS99_9AGAR</name>
<evidence type="ECO:0000313" key="2">
    <source>
        <dbReference type="Proteomes" id="UP001221142"/>
    </source>
</evidence>
<comment type="caution">
    <text evidence="1">The sequence shown here is derived from an EMBL/GenBank/DDBJ whole genome shotgun (WGS) entry which is preliminary data.</text>
</comment>
<protein>
    <submittedName>
        <fullName evidence="1">Uncharacterized protein</fullName>
    </submittedName>
</protein>
<feature type="non-terminal residue" evidence="1">
    <location>
        <position position="99"/>
    </location>
</feature>
<gene>
    <name evidence="1" type="ORF">FB45DRAFT_673182</name>
</gene>
<evidence type="ECO:0000313" key="1">
    <source>
        <dbReference type="EMBL" id="KAJ7629084.1"/>
    </source>
</evidence>
<reference evidence="1" key="1">
    <citation type="submission" date="2023-03" db="EMBL/GenBank/DDBJ databases">
        <title>Massive genome expansion in bonnet fungi (Mycena s.s.) driven by repeated elements and novel gene families across ecological guilds.</title>
        <authorList>
            <consortium name="Lawrence Berkeley National Laboratory"/>
            <person name="Harder C.B."/>
            <person name="Miyauchi S."/>
            <person name="Viragh M."/>
            <person name="Kuo A."/>
            <person name="Thoen E."/>
            <person name="Andreopoulos B."/>
            <person name="Lu D."/>
            <person name="Skrede I."/>
            <person name="Drula E."/>
            <person name="Henrissat B."/>
            <person name="Morin E."/>
            <person name="Kohler A."/>
            <person name="Barry K."/>
            <person name="LaButti K."/>
            <person name="Morin E."/>
            <person name="Salamov A."/>
            <person name="Lipzen A."/>
            <person name="Mereny Z."/>
            <person name="Hegedus B."/>
            <person name="Baldrian P."/>
            <person name="Stursova M."/>
            <person name="Weitz H."/>
            <person name="Taylor A."/>
            <person name="Grigoriev I.V."/>
            <person name="Nagy L.G."/>
            <person name="Martin F."/>
            <person name="Kauserud H."/>
        </authorList>
    </citation>
    <scope>NUCLEOTIDE SEQUENCE</scope>
    <source>
        <strain evidence="1">9284</strain>
    </source>
</reference>
<proteinExistence type="predicted"/>